<dbReference type="RefSeq" id="WP_274267573.1">
    <property type="nucleotide sequence ID" value="NZ_CP117880.1"/>
</dbReference>
<reference evidence="2 3" key="1">
    <citation type="submission" date="2023-02" db="EMBL/GenBank/DDBJ databases">
        <title>Genome sequence of Sphingobacterium sp. KACC 22765.</title>
        <authorList>
            <person name="Kim S."/>
            <person name="Heo J."/>
            <person name="Kwon S.-W."/>
        </authorList>
    </citation>
    <scope>NUCLEOTIDE SEQUENCE [LARGE SCALE GENOMIC DNA]</scope>
    <source>
        <strain evidence="2 3">KACC 22765</strain>
    </source>
</reference>
<feature type="transmembrane region" description="Helical" evidence="1">
    <location>
        <begin position="62"/>
        <end position="80"/>
    </location>
</feature>
<evidence type="ECO:0000256" key="1">
    <source>
        <dbReference type="SAM" id="Phobius"/>
    </source>
</evidence>
<feature type="transmembrane region" description="Helical" evidence="1">
    <location>
        <begin position="31"/>
        <end position="50"/>
    </location>
</feature>
<evidence type="ECO:0000313" key="2">
    <source>
        <dbReference type="EMBL" id="WDF68843.1"/>
    </source>
</evidence>
<gene>
    <name evidence="2" type="ORF">PQ465_00320</name>
</gene>
<dbReference type="EMBL" id="CP117880">
    <property type="protein sequence ID" value="WDF68843.1"/>
    <property type="molecule type" value="Genomic_DNA"/>
</dbReference>
<feature type="transmembrane region" description="Helical" evidence="1">
    <location>
        <begin position="164"/>
        <end position="182"/>
    </location>
</feature>
<keyword evidence="1" id="KW-0472">Membrane</keyword>
<sequence length="183" mass="20179">MKKAIRYIIILLLFLVQALFLSAIFRENTRGYLIPIFILSVVILLCYSYLKRQLHEQAEEYESIKVVIWVPVGALCTYYLYQILALGPVLAASTIGAAASFIPDIRPKSAYLRQLPTAIYCGAFVGMCSPHVASGPGFVLVASLFTAIFLMVSKSVMQGIGGKLGTLAFIGVLITYLLHFYSK</sequence>
<keyword evidence="1" id="KW-1133">Transmembrane helix</keyword>
<proteinExistence type="predicted"/>
<feature type="transmembrane region" description="Helical" evidence="1">
    <location>
        <begin position="7"/>
        <end position="25"/>
    </location>
</feature>
<dbReference type="Proteomes" id="UP001221558">
    <property type="component" value="Chromosome"/>
</dbReference>
<keyword evidence="1" id="KW-0812">Transmembrane</keyword>
<feature type="transmembrane region" description="Helical" evidence="1">
    <location>
        <begin position="133"/>
        <end position="152"/>
    </location>
</feature>
<accession>A0ABY7WI38</accession>
<evidence type="ECO:0000313" key="3">
    <source>
        <dbReference type="Proteomes" id="UP001221558"/>
    </source>
</evidence>
<keyword evidence="3" id="KW-1185">Reference proteome</keyword>
<protein>
    <recommendedName>
        <fullName evidence="4">Phosphatidate cytidylyltransferase</fullName>
    </recommendedName>
</protein>
<organism evidence="2 3">
    <name type="scientific">Sphingobacterium oryzagri</name>
    <dbReference type="NCBI Taxonomy" id="3025669"/>
    <lineage>
        <taxon>Bacteria</taxon>
        <taxon>Pseudomonadati</taxon>
        <taxon>Bacteroidota</taxon>
        <taxon>Sphingobacteriia</taxon>
        <taxon>Sphingobacteriales</taxon>
        <taxon>Sphingobacteriaceae</taxon>
        <taxon>Sphingobacterium</taxon>
    </lineage>
</organism>
<evidence type="ECO:0008006" key="4">
    <source>
        <dbReference type="Google" id="ProtNLM"/>
    </source>
</evidence>
<name>A0ABY7WI38_9SPHI</name>